<dbReference type="EMBL" id="CAJPIZ010012965">
    <property type="protein sequence ID" value="CAG2114003.1"/>
    <property type="molecule type" value="Genomic_DNA"/>
</dbReference>
<reference evidence="1" key="1">
    <citation type="submission" date="2020-11" db="EMBL/GenBank/DDBJ databases">
        <authorList>
            <person name="Tran Van P."/>
        </authorList>
    </citation>
    <scope>NUCLEOTIDE SEQUENCE</scope>
</reference>
<dbReference type="Proteomes" id="UP000759131">
    <property type="component" value="Unassembled WGS sequence"/>
</dbReference>
<feature type="non-terminal residue" evidence="1">
    <location>
        <position position="21"/>
    </location>
</feature>
<sequence>MHLHFVSHFILCSLYTCELMT</sequence>
<evidence type="ECO:0000313" key="1">
    <source>
        <dbReference type="EMBL" id="CAD7633573.1"/>
    </source>
</evidence>
<dbReference type="AlphaFoldDB" id="A0A7R9L2B6"/>
<evidence type="ECO:0000313" key="2">
    <source>
        <dbReference type="Proteomes" id="UP000759131"/>
    </source>
</evidence>
<gene>
    <name evidence="1" type="ORF">OSB1V03_LOCUS13970</name>
</gene>
<protein>
    <submittedName>
        <fullName evidence="1">Uncharacterized protein</fullName>
    </submittedName>
</protein>
<name>A0A7R9L2B6_9ACAR</name>
<organism evidence="1">
    <name type="scientific">Medioppia subpectinata</name>
    <dbReference type="NCBI Taxonomy" id="1979941"/>
    <lineage>
        <taxon>Eukaryota</taxon>
        <taxon>Metazoa</taxon>
        <taxon>Ecdysozoa</taxon>
        <taxon>Arthropoda</taxon>
        <taxon>Chelicerata</taxon>
        <taxon>Arachnida</taxon>
        <taxon>Acari</taxon>
        <taxon>Acariformes</taxon>
        <taxon>Sarcoptiformes</taxon>
        <taxon>Oribatida</taxon>
        <taxon>Brachypylina</taxon>
        <taxon>Oppioidea</taxon>
        <taxon>Oppiidae</taxon>
        <taxon>Medioppia</taxon>
    </lineage>
</organism>
<keyword evidence="2" id="KW-1185">Reference proteome</keyword>
<dbReference type="EMBL" id="OC867540">
    <property type="protein sequence ID" value="CAD7633573.1"/>
    <property type="molecule type" value="Genomic_DNA"/>
</dbReference>
<proteinExistence type="predicted"/>
<accession>A0A7R9L2B6</accession>